<comment type="caution">
    <text evidence="2">The sequence shown here is derived from an EMBL/GenBank/DDBJ whole genome shotgun (WGS) entry which is preliminary data.</text>
</comment>
<organism evidence="2 3">
    <name type="scientific">Ameiurus melas</name>
    <name type="common">Black bullhead</name>
    <name type="synonym">Silurus melas</name>
    <dbReference type="NCBI Taxonomy" id="219545"/>
    <lineage>
        <taxon>Eukaryota</taxon>
        <taxon>Metazoa</taxon>
        <taxon>Chordata</taxon>
        <taxon>Craniata</taxon>
        <taxon>Vertebrata</taxon>
        <taxon>Euteleostomi</taxon>
        <taxon>Actinopterygii</taxon>
        <taxon>Neopterygii</taxon>
        <taxon>Teleostei</taxon>
        <taxon>Ostariophysi</taxon>
        <taxon>Siluriformes</taxon>
        <taxon>Ictaluridae</taxon>
        <taxon>Ameiurus</taxon>
    </lineage>
</organism>
<protein>
    <submittedName>
        <fullName evidence="2">Uncharacterized protein</fullName>
    </submittedName>
</protein>
<name>A0A7J6BFL3_AMEME</name>
<accession>A0A7J6BFL3</accession>
<evidence type="ECO:0000313" key="3">
    <source>
        <dbReference type="Proteomes" id="UP000593565"/>
    </source>
</evidence>
<sequence>MLLRFAQGSRYVESMRSTRNSRDAPLEQMECEQQEYLYSRCQSLREKAAAYEQMHEAISRRICGPSVCEEDLRNSLRCDSRNYKSPVNSMETTKRAGVRGLASRRQKTDLKFLDKLKESYRRTLLPSGRRYRDVKA</sequence>
<dbReference type="AlphaFoldDB" id="A0A7J6BFL3"/>
<keyword evidence="3" id="KW-1185">Reference proteome</keyword>
<dbReference type="Proteomes" id="UP000593565">
    <property type="component" value="Unassembled WGS sequence"/>
</dbReference>
<feature type="region of interest" description="Disordered" evidence="1">
    <location>
        <begin position="83"/>
        <end position="104"/>
    </location>
</feature>
<evidence type="ECO:0000256" key="1">
    <source>
        <dbReference type="SAM" id="MobiDB-lite"/>
    </source>
</evidence>
<proteinExistence type="predicted"/>
<reference evidence="2 3" key="1">
    <citation type="submission" date="2020-02" db="EMBL/GenBank/DDBJ databases">
        <title>A chromosome-scale genome assembly of the black bullhead catfish (Ameiurus melas).</title>
        <authorList>
            <person name="Wen M."/>
            <person name="Zham M."/>
            <person name="Cabau C."/>
            <person name="Klopp C."/>
            <person name="Donnadieu C."/>
            <person name="Roques C."/>
            <person name="Bouchez O."/>
            <person name="Lampietro C."/>
            <person name="Jouanno E."/>
            <person name="Herpin A."/>
            <person name="Louis A."/>
            <person name="Berthelot C."/>
            <person name="Parey E."/>
            <person name="Roest-Crollius H."/>
            <person name="Braasch I."/>
            <person name="Postlethwait J."/>
            <person name="Robinson-Rechavi M."/>
            <person name="Echchiki A."/>
            <person name="Begum T."/>
            <person name="Montfort J."/>
            <person name="Schartl M."/>
            <person name="Bobe J."/>
            <person name="Guiguen Y."/>
        </authorList>
    </citation>
    <scope>NUCLEOTIDE SEQUENCE [LARGE SCALE GENOMIC DNA]</scope>
    <source>
        <strain evidence="2">M_S1</strain>
        <tissue evidence="2">Blood</tissue>
    </source>
</reference>
<evidence type="ECO:0000313" key="2">
    <source>
        <dbReference type="EMBL" id="KAF4093387.1"/>
    </source>
</evidence>
<gene>
    <name evidence="2" type="ORF">AMELA_G00001410</name>
</gene>
<dbReference type="EMBL" id="JAAGNN010000001">
    <property type="protein sequence ID" value="KAF4093387.1"/>
    <property type="molecule type" value="Genomic_DNA"/>
</dbReference>